<evidence type="ECO:0000256" key="7">
    <source>
        <dbReference type="ARBA" id="ARBA00023204"/>
    </source>
</evidence>
<dbReference type="AlphaFoldDB" id="A0A133XJ18"/>
<dbReference type="GO" id="GO:0006281">
    <property type="term" value="P:DNA repair"/>
    <property type="evidence" value="ECO:0007669"/>
    <property type="project" value="UniProtKB-KW"/>
</dbReference>
<evidence type="ECO:0000259" key="11">
    <source>
        <dbReference type="Pfam" id="PF02463"/>
    </source>
</evidence>
<dbReference type="PIRSF" id="PIRSF003128">
    <property type="entry name" value="RecN"/>
    <property type="match status" value="1"/>
</dbReference>
<dbReference type="GO" id="GO:0005524">
    <property type="term" value="F:ATP binding"/>
    <property type="evidence" value="ECO:0007669"/>
    <property type="project" value="UniProtKB-KW"/>
</dbReference>
<dbReference type="STRING" id="281362.AT959_09510"/>
<dbReference type="GO" id="GO:0043590">
    <property type="term" value="C:bacterial nucleoid"/>
    <property type="evidence" value="ECO:0007669"/>
    <property type="project" value="TreeGrafter"/>
</dbReference>
<keyword evidence="5 9" id="KW-0227">DNA damage</keyword>
<evidence type="ECO:0000256" key="2">
    <source>
        <dbReference type="ARBA" id="ARBA00009441"/>
    </source>
</evidence>
<dbReference type="SUPFAM" id="SSF52540">
    <property type="entry name" value="P-loop containing nucleoside triphosphate hydrolases"/>
    <property type="match status" value="2"/>
</dbReference>
<accession>A0A133XJ18</accession>
<evidence type="ECO:0000313" key="12">
    <source>
        <dbReference type="EMBL" id="KXB30937.1"/>
    </source>
</evidence>
<dbReference type="NCBIfam" id="TIGR00634">
    <property type="entry name" value="recN"/>
    <property type="match status" value="1"/>
</dbReference>
<evidence type="ECO:0000256" key="1">
    <source>
        <dbReference type="ARBA" id="ARBA00003618"/>
    </source>
</evidence>
<dbReference type="InterPro" id="IPR027417">
    <property type="entry name" value="P-loop_NTPase"/>
</dbReference>
<keyword evidence="6" id="KW-0067">ATP-binding</keyword>
<keyword evidence="7 9" id="KW-0234">DNA repair</keyword>
<dbReference type="GO" id="GO:0009432">
    <property type="term" value="P:SOS response"/>
    <property type="evidence" value="ECO:0007669"/>
    <property type="project" value="UniProtKB-ARBA"/>
</dbReference>
<dbReference type="InterPro" id="IPR003395">
    <property type="entry name" value="RecF/RecN/SMC_N"/>
</dbReference>
<comment type="caution">
    <text evidence="12">The sequence shown here is derived from an EMBL/GenBank/DDBJ whole genome shotgun (WGS) entry which is preliminary data.</text>
</comment>
<reference evidence="12 13" key="1">
    <citation type="submission" date="2015-12" db="EMBL/GenBank/DDBJ databases">
        <title>Nitrous oxide reduction kinetics distinguish bacteria harboring typical versus atypical NosZ.</title>
        <authorList>
            <person name="Yoon S."/>
            <person name="Nissen S."/>
            <person name="Park D."/>
            <person name="Sanford R.A."/>
            <person name="Loeffler F.E."/>
        </authorList>
    </citation>
    <scope>NUCLEOTIDE SEQUENCE [LARGE SCALE GENOMIC DNA]</scope>
    <source>
        <strain evidence="12 13">ATCC BAA-841</strain>
    </source>
</reference>
<evidence type="ECO:0000256" key="10">
    <source>
        <dbReference type="SAM" id="Coils"/>
    </source>
</evidence>
<protein>
    <recommendedName>
        <fullName evidence="3 9">DNA repair protein RecN</fullName>
    </recommendedName>
    <alternativeName>
        <fullName evidence="8 9">Recombination protein N</fullName>
    </alternativeName>
</protein>
<evidence type="ECO:0000313" key="13">
    <source>
        <dbReference type="Proteomes" id="UP000070186"/>
    </source>
</evidence>
<proteinExistence type="inferred from homology"/>
<evidence type="ECO:0000256" key="9">
    <source>
        <dbReference type="PIRNR" id="PIRNR003128"/>
    </source>
</evidence>
<dbReference type="Pfam" id="PF02463">
    <property type="entry name" value="SMC_N"/>
    <property type="match status" value="1"/>
</dbReference>
<evidence type="ECO:0000256" key="5">
    <source>
        <dbReference type="ARBA" id="ARBA00022763"/>
    </source>
</evidence>
<dbReference type="PANTHER" id="PTHR11059">
    <property type="entry name" value="DNA REPAIR PROTEIN RECN"/>
    <property type="match status" value="1"/>
</dbReference>
<comment type="similarity">
    <text evidence="2 9">Belongs to the RecN family.</text>
</comment>
<dbReference type="RefSeq" id="WP_066882735.1">
    <property type="nucleotide sequence ID" value="NZ_LODL01000019.1"/>
</dbReference>
<evidence type="ECO:0000256" key="4">
    <source>
        <dbReference type="ARBA" id="ARBA00022741"/>
    </source>
</evidence>
<feature type="coiled-coil region" evidence="10">
    <location>
        <begin position="173"/>
        <end position="200"/>
    </location>
</feature>
<dbReference type="FunFam" id="3.40.50.300:FF:000319">
    <property type="entry name" value="DNA repair protein RecN"/>
    <property type="match status" value="1"/>
</dbReference>
<feature type="domain" description="RecF/RecN/SMC N-terminal" evidence="11">
    <location>
        <begin position="2"/>
        <end position="506"/>
    </location>
</feature>
<dbReference type="NCBIfam" id="NF008121">
    <property type="entry name" value="PRK10869.1"/>
    <property type="match status" value="1"/>
</dbReference>
<gene>
    <name evidence="12" type="ORF">AT959_09510</name>
</gene>
<keyword evidence="13" id="KW-1185">Reference proteome</keyword>
<evidence type="ECO:0000256" key="3">
    <source>
        <dbReference type="ARBA" id="ARBA00021315"/>
    </source>
</evidence>
<comment type="function">
    <text evidence="1 9">May be involved in recombinational repair of damaged DNA.</text>
</comment>
<sequence length="561" mass="60399">MLRHLTIRDFVIVDRLELEFATGFGALTGETGAGKSILIDALALALGERADAGVVRDGCEKAEVAATFDVAGLPEVRSWLASNDLEGDDELLLRRVVDAGGRSRAYINGSPATAQQLREVGEWLVDIHGQHAHQSLLRSDAQRALLDAHAGLAGLAREVGVAFRNWRELEQTLRAASEGADALTREREQLEWQVSELNALAFSEDEWATLDVEHRRLGHAASLIEGAQFALAALAEDEGACERQIDSVATRLSGLAEYDPALEEVAALVHSVQAELAEAVSTLRRYTDRVDLDPQRLAEVERRMDAVMSNARKYRVQPQELPGLLAGWQQRLAALEASADLVALEARVAEANQAYLAVAGELSNGRRTAAAAMGKAVSEVMRQLALSSGRFEVVLLPVEHGAVYGLEQIEFRIAGLAGNEAKSLAKVASGGELSRISLAIQVLTSRSASVPTLIFDEVDVGIGGGVAEIVGRLLHELGCERQVLCVTHLPQVAAQANWQWQVSKATRNGSTLSAIQPLDESGRVQEIARMLGGVEITEITLQHARELLRPKGAALEAPLLQ</sequence>
<keyword evidence="10" id="KW-0175">Coiled coil</keyword>
<dbReference type="CDD" id="cd03241">
    <property type="entry name" value="ABC_RecN"/>
    <property type="match status" value="2"/>
</dbReference>
<dbReference type="GO" id="GO:0006310">
    <property type="term" value="P:DNA recombination"/>
    <property type="evidence" value="ECO:0007669"/>
    <property type="project" value="InterPro"/>
</dbReference>
<feature type="coiled-coil region" evidence="10">
    <location>
        <begin position="297"/>
        <end position="354"/>
    </location>
</feature>
<name>A0A133XJ18_9RHOO</name>
<dbReference type="PANTHER" id="PTHR11059:SF0">
    <property type="entry name" value="DNA REPAIR PROTEIN RECN"/>
    <property type="match status" value="1"/>
</dbReference>
<dbReference type="EMBL" id="LODL01000019">
    <property type="protein sequence ID" value="KXB30937.1"/>
    <property type="molecule type" value="Genomic_DNA"/>
</dbReference>
<dbReference type="Gene3D" id="3.40.50.300">
    <property type="entry name" value="P-loop containing nucleotide triphosphate hydrolases"/>
    <property type="match status" value="2"/>
</dbReference>
<dbReference type="InterPro" id="IPR004604">
    <property type="entry name" value="DNA_recomb/repair_RecN"/>
</dbReference>
<dbReference type="FunFam" id="3.40.50.300:FF:000356">
    <property type="entry name" value="DNA repair protein RecN"/>
    <property type="match status" value="1"/>
</dbReference>
<dbReference type="Proteomes" id="UP000070186">
    <property type="component" value="Unassembled WGS sequence"/>
</dbReference>
<evidence type="ECO:0000256" key="8">
    <source>
        <dbReference type="ARBA" id="ARBA00033408"/>
    </source>
</evidence>
<organism evidence="12 13">
    <name type="scientific">Dechloromonas denitrificans</name>
    <dbReference type="NCBI Taxonomy" id="281362"/>
    <lineage>
        <taxon>Bacteria</taxon>
        <taxon>Pseudomonadati</taxon>
        <taxon>Pseudomonadota</taxon>
        <taxon>Betaproteobacteria</taxon>
        <taxon>Rhodocyclales</taxon>
        <taxon>Azonexaceae</taxon>
        <taxon>Dechloromonas</taxon>
    </lineage>
</organism>
<evidence type="ECO:0000256" key="6">
    <source>
        <dbReference type="ARBA" id="ARBA00022840"/>
    </source>
</evidence>
<keyword evidence="4" id="KW-0547">Nucleotide-binding</keyword>